<dbReference type="GeneID" id="20083338"/>
<evidence type="ECO:0000256" key="2">
    <source>
        <dbReference type="ARBA" id="ARBA00022448"/>
    </source>
</evidence>
<dbReference type="InterPro" id="IPR039309">
    <property type="entry name" value="BT1"/>
</dbReference>
<dbReference type="Pfam" id="PF03092">
    <property type="entry name" value="BT1"/>
    <property type="match status" value="1"/>
</dbReference>
<comment type="subcellular location">
    <subcellularLocation>
        <location evidence="1">Membrane</location>
        <topology evidence="1">Multi-pass membrane protein</topology>
    </subcellularLocation>
</comment>
<keyword evidence="3" id="KW-0812">Transmembrane</keyword>
<dbReference type="VEuPathDB" id="FungiDB:H310_06288"/>
<sequence length="220" mass="24066">MADEQVKVVWTTLKVPVIWKSFYYAVEVRQFSPEFLGTSAPSVKSLVYNTWFTAMPFRAILMRAQICLAVVSIAEVLLVTRSNAKMGISDGSFVLLESMFGEVVGRLIAMPVLVLCAKMCPRGIEGTFSALLMANMNLNYSVSSQKYDQLRVAILIRSTMMLLPLGSLWLPPANDPADEVEAATHCSVVPATVDIGFRTIVNDDDDGAGMLGGKQHHGDM</sequence>
<dbReference type="PANTHER" id="PTHR31585:SF6">
    <property type="entry name" value="FOLATE-BIOPTERIN TRANSPORTER 2-RELATED"/>
    <property type="match status" value="1"/>
</dbReference>
<keyword evidence="5" id="KW-0472">Membrane</keyword>
<dbReference type="AlphaFoldDB" id="A0A024U6Z2"/>
<dbReference type="RefSeq" id="XP_008869515.1">
    <property type="nucleotide sequence ID" value="XM_008871293.1"/>
</dbReference>
<evidence type="ECO:0000256" key="4">
    <source>
        <dbReference type="ARBA" id="ARBA00022989"/>
    </source>
</evidence>
<organism evidence="6">
    <name type="scientific">Aphanomyces invadans</name>
    <dbReference type="NCBI Taxonomy" id="157072"/>
    <lineage>
        <taxon>Eukaryota</taxon>
        <taxon>Sar</taxon>
        <taxon>Stramenopiles</taxon>
        <taxon>Oomycota</taxon>
        <taxon>Saprolegniomycetes</taxon>
        <taxon>Saprolegniales</taxon>
        <taxon>Verrucalvaceae</taxon>
        <taxon>Aphanomyces</taxon>
    </lineage>
</organism>
<reference evidence="6" key="1">
    <citation type="submission" date="2013-12" db="EMBL/GenBank/DDBJ databases">
        <title>The Genome Sequence of Aphanomyces invadans NJM9701.</title>
        <authorList>
            <consortium name="The Broad Institute Genomics Platform"/>
            <person name="Russ C."/>
            <person name="Tyler B."/>
            <person name="van West P."/>
            <person name="Dieguez-Uribeondo J."/>
            <person name="Young S.K."/>
            <person name="Zeng Q."/>
            <person name="Gargeya S."/>
            <person name="Fitzgerald M."/>
            <person name="Abouelleil A."/>
            <person name="Alvarado L."/>
            <person name="Chapman S.B."/>
            <person name="Gainer-Dewar J."/>
            <person name="Goldberg J."/>
            <person name="Griggs A."/>
            <person name="Gujja S."/>
            <person name="Hansen M."/>
            <person name="Howarth C."/>
            <person name="Imamovic A."/>
            <person name="Ireland A."/>
            <person name="Larimer J."/>
            <person name="McCowan C."/>
            <person name="Murphy C."/>
            <person name="Pearson M."/>
            <person name="Poon T.W."/>
            <person name="Priest M."/>
            <person name="Roberts A."/>
            <person name="Saif S."/>
            <person name="Shea T."/>
            <person name="Sykes S."/>
            <person name="Wortman J."/>
            <person name="Nusbaum C."/>
            <person name="Birren B."/>
        </authorList>
    </citation>
    <scope>NUCLEOTIDE SEQUENCE [LARGE SCALE GENOMIC DNA]</scope>
    <source>
        <strain evidence="6">NJM9701</strain>
    </source>
</reference>
<accession>A0A024U6Z2</accession>
<dbReference type="eggNOG" id="ENOG502QPYM">
    <property type="taxonomic scope" value="Eukaryota"/>
</dbReference>
<proteinExistence type="predicted"/>
<dbReference type="STRING" id="157072.A0A024U6Z2"/>
<keyword evidence="4" id="KW-1133">Transmembrane helix</keyword>
<protein>
    <submittedName>
        <fullName evidence="6">Uncharacterized protein</fullName>
    </submittedName>
</protein>
<evidence type="ECO:0000256" key="5">
    <source>
        <dbReference type="ARBA" id="ARBA00023136"/>
    </source>
</evidence>
<evidence type="ECO:0000313" key="6">
    <source>
        <dbReference type="EMBL" id="ETW01667.1"/>
    </source>
</evidence>
<dbReference type="EMBL" id="KI913962">
    <property type="protein sequence ID" value="ETW01667.1"/>
    <property type="molecule type" value="Genomic_DNA"/>
</dbReference>
<dbReference type="PANTHER" id="PTHR31585">
    <property type="entry name" value="FOLATE-BIOPTERIN TRANSPORTER 1, CHLOROPLASTIC"/>
    <property type="match status" value="1"/>
</dbReference>
<dbReference type="OrthoDB" id="754047at2759"/>
<evidence type="ECO:0000256" key="1">
    <source>
        <dbReference type="ARBA" id="ARBA00004141"/>
    </source>
</evidence>
<keyword evidence="2" id="KW-0813">Transport</keyword>
<gene>
    <name evidence="6" type="ORF">H310_06288</name>
</gene>
<dbReference type="GO" id="GO:0016020">
    <property type="term" value="C:membrane"/>
    <property type="evidence" value="ECO:0007669"/>
    <property type="project" value="UniProtKB-SubCell"/>
</dbReference>
<evidence type="ECO:0000256" key="3">
    <source>
        <dbReference type="ARBA" id="ARBA00022692"/>
    </source>
</evidence>
<name>A0A024U6Z2_9STRA</name>